<proteinExistence type="predicted"/>
<name>A0ABY7VH76_9GAMM</name>
<organism evidence="1 2">
    <name type="scientific">Thalassomonas haliotis</name>
    <dbReference type="NCBI Taxonomy" id="485448"/>
    <lineage>
        <taxon>Bacteria</taxon>
        <taxon>Pseudomonadati</taxon>
        <taxon>Pseudomonadota</taxon>
        <taxon>Gammaproteobacteria</taxon>
        <taxon>Alteromonadales</taxon>
        <taxon>Colwelliaceae</taxon>
        <taxon>Thalassomonas</taxon>
    </lineage>
</organism>
<gene>
    <name evidence="1" type="ORF">H3N35_04995</name>
</gene>
<dbReference type="EMBL" id="CP059693">
    <property type="protein sequence ID" value="WDE12828.1"/>
    <property type="molecule type" value="Genomic_DNA"/>
</dbReference>
<dbReference type="RefSeq" id="WP_274053152.1">
    <property type="nucleotide sequence ID" value="NZ_CP059693.1"/>
</dbReference>
<sequence length="203" mass="23251">MTQTSFWQENQHTAQYAELCNALYERELAILAQSDLSSASAIQHKIKSLPYYIKRTAHAMIQSQSPLDLDTVNGSWSSRQGTKMPLTGQDESAIWQWYQTSKPRLGLVVPVALTDRIILDCIDRLDKQGQGFRTNVCGWFREESRAETQTFHLLKPTKKVMMAACCGHSWQNNKKVQPVMPTLRQLLLSCAINWQNFKQSLFI</sequence>
<protein>
    <submittedName>
        <fullName evidence="1">Uncharacterized protein</fullName>
    </submittedName>
</protein>
<keyword evidence="2" id="KW-1185">Reference proteome</keyword>
<accession>A0ABY7VH76</accession>
<dbReference type="Proteomes" id="UP001215231">
    <property type="component" value="Chromosome"/>
</dbReference>
<evidence type="ECO:0000313" key="2">
    <source>
        <dbReference type="Proteomes" id="UP001215231"/>
    </source>
</evidence>
<evidence type="ECO:0000313" key="1">
    <source>
        <dbReference type="EMBL" id="WDE12828.1"/>
    </source>
</evidence>
<reference evidence="1 2" key="1">
    <citation type="journal article" date="2022" name="Mar. Drugs">
        <title>Bioassay-Guided Fractionation Leads to the Detection of Cholic Acid Generated by the Rare Thalassomonas sp.</title>
        <authorList>
            <person name="Pheiffer F."/>
            <person name="Schneider Y.K."/>
            <person name="Hansen E.H."/>
            <person name="Andersen J.H."/>
            <person name="Isaksson J."/>
            <person name="Busche T."/>
            <person name="R C."/>
            <person name="Kalinowski J."/>
            <person name="Zyl L.V."/>
            <person name="Trindade M."/>
        </authorList>
    </citation>
    <scope>NUCLEOTIDE SEQUENCE [LARGE SCALE GENOMIC DNA]</scope>
    <source>
        <strain evidence="1 2">A5K-61T</strain>
    </source>
</reference>